<dbReference type="EMBL" id="WCTM01000007">
    <property type="protein sequence ID" value="KAB4241611.1"/>
    <property type="molecule type" value="Genomic_DNA"/>
</dbReference>
<accession>A0A4Q5E5X1</accession>
<dbReference type="RefSeq" id="WP_130081184.1">
    <property type="nucleotide sequence ID" value="NZ_RCXX01000007.1"/>
</dbReference>
<dbReference type="AlphaFoldDB" id="A0A4Q5E5X1"/>
<evidence type="ECO:0000313" key="1">
    <source>
        <dbReference type="EMBL" id="KAB4241611.1"/>
    </source>
</evidence>
<gene>
    <name evidence="1" type="ORF">GAP41_12750</name>
</gene>
<evidence type="ECO:0000313" key="2">
    <source>
        <dbReference type="Proteomes" id="UP000431575"/>
    </source>
</evidence>
<proteinExistence type="predicted"/>
<dbReference type="Proteomes" id="UP000431575">
    <property type="component" value="Unassembled WGS sequence"/>
</dbReference>
<protein>
    <recommendedName>
        <fullName evidence="3">Nucleotidyl transferase AbiEii/AbiGii toxin family protein</fullName>
    </recommendedName>
</protein>
<comment type="caution">
    <text evidence="1">The sequence shown here is derived from an EMBL/GenBank/DDBJ whole genome shotgun (WGS) entry which is preliminary data.</text>
</comment>
<evidence type="ECO:0008006" key="3">
    <source>
        <dbReference type="Google" id="ProtNLM"/>
    </source>
</evidence>
<sequence>MVTGIDKFKEAFAQYADNYVIIGGTACDIVLQGTDMRPRATSDIDMIIIVERMTPEFAAAFWTFVREGGYHPAKRSRENSDESVYTLYRFDNPDDGYPVQIELLSRHPDILGEPSGFVIEPIPVGDELSSLSAIIMDDDYYHFTIRNSFVDGGLRIAHPVALMALKARAYLNLMAEKEEGKHVNTKHIKKHRSDVLKLIATTSVPEPVKVTESIYECIREFSEGIRKTLPSQSLEAALNRTSDDIEVFLELLDAAFIIEE</sequence>
<reference evidence="1 2" key="1">
    <citation type="journal article" date="2019" name="Nat. Med.">
        <title>A library of human gut bacterial isolates paired with longitudinal multiomics data enables mechanistic microbiome research.</title>
        <authorList>
            <person name="Poyet M."/>
            <person name="Groussin M."/>
            <person name="Gibbons S.M."/>
            <person name="Avila-Pacheco J."/>
            <person name="Jiang X."/>
            <person name="Kearney S.M."/>
            <person name="Perrotta A.R."/>
            <person name="Berdy B."/>
            <person name="Zhao S."/>
            <person name="Lieberman T.D."/>
            <person name="Swanson P.K."/>
            <person name="Smith M."/>
            <person name="Roesemann S."/>
            <person name="Alexander J.E."/>
            <person name="Rich S.A."/>
            <person name="Livny J."/>
            <person name="Vlamakis H."/>
            <person name="Clish C."/>
            <person name="Bullock K."/>
            <person name="Deik A."/>
            <person name="Scott J."/>
            <person name="Pierce K.A."/>
            <person name="Xavier R.J."/>
            <person name="Alm E.J."/>
        </authorList>
    </citation>
    <scope>NUCLEOTIDE SEQUENCE [LARGE SCALE GENOMIC DNA]</scope>
    <source>
        <strain evidence="1 2">BIOML-A6</strain>
    </source>
</reference>
<organism evidence="1 2">
    <name type="scientific">Bacteroides uniformis</name>
    <dbReference type="NCBI Taxonomy" id="820"/>
    <lineage>
        <taxon>Bacteria</taxon>
        <taxon>Pseudomonadati</taxon>
        <taxon>Bacteroidota</taxon>
        <taxon>Bacteroidia</taxon>
        <taxon>Bacteroidales</taxon>
        <taxon>Bacteroidaceae</taxon>
        <taxon>Bacteroides</taxon>
    </lineage>
</organism>
<name>A0A4Q5E5X1_BACUN</name>